<dbReference type="OrthoDB" id="6157407at2759"/>
<evidence type="ECO:0000256" key="9">
    <source>
        <dbReference type="ARBA" id="ARBA00023180"/>
    </source>
</evidence>
<dbReference type="Proteomes" id="UP000694621">
    <property type="component" value="Unplaced"/>
</dbReference>
<dbReference type="GO" id="GO:0031295">
    <property type="term" value="P:T cell costimulation"/>
    <property type="evidence" value="ECO:0007669"/>
    <property type="project" value="TreeGrafter"/>
</dbReference>
<dbReference type="GO" id="GO:0007166">
    <property type="term" value="P:cell surface receptor signaling pathway"/>
    <property type="evidence" value="ECO:0007669"/>
    <property type="project" value="TreeGrafter"/>
</dbReference>
<dbReference type="GO" id="GO:0009897">
    <property type="term" value="C:external side of plasma membrane"/>
    <property type="evidence" value="ECO:0007669"/>
    <property type="project" value="TreeGrafter"/>
</dbReference>
<dbReference type="SMART" id="SM00409">
    <property type="entry name" value="IG"/>
    <property type="match status" value="1"/>
</dbReference>
<keyword evidence="2" id="KW-1003">Cell membrane</keyword>
<dbReference type="InterPro" id="IPR036179">
    <property type="entry name" value="Ig-like_dom_sf"/>
</dbReference>
<dbReference type="SUPFAM" id="SSF48726">
    <property type="entry name" value="Immunoglobulin"/>
    <property type="match status" value="1"/>
</dbReference>
<dbReference type="InterPro" id="IPR013106">
    <property type="entry name" value="Ig_V-set"/>
</dbReference>
<evidence type="ECO:0000256" key="6">
    <source>
        <dbReference type="ARBA" id="ARBA00023136"/>
    </source>
</evidence>
<evidence type="ECO:0000313" key="15">
    <source>
        <dbReference type="Ensembl" id="ENSAMXP00005036413.1"/>
    </source>
</evidence>
<dbReference type="Pfam" id="PF07686">
    <property type="entry name" value="V-set"/>
    <property type="match status" value="1"/>
</dbReference>
<evidence type="ECO:0000256" key="5">
    <source>
        <dbReference type="ARBA" id="ARBA00022989"/>
    </source>
</evidence>
<evidence type="ECO:0000256" key="10">
    <source>
        <dbReference type="ARBA" id="ARBA00023319"/>
    </source>
</evidence>
<dbReference type="Proteomes" id="UP000752171">
    <property type="component" value="Unassembled WGS sequence"/>
</dbReference>
<name>A0A8B9KEW5_ASTMX</name>
<comment type="subcellular location">
    <subcellularLocation>
        <location evidence="1">Cell membrane</location>
        <topology evidence="1">Single-pass type I membrane protein</topology>
    </subcellularLocation>
</comment>
<dbReference type="InterPro" id="IPR013783">
    <property type="entry name" value="Ig-like_fold"/>
</dbReference>
<proteinExistence type="predicted"/>
<dbReference type="InterPro" id="IPR051713">
    <property type="entry name" value="T-cell_Activation_Regulation"/>
</dbReference>
<keyword evidence="5 11" id="KW-1133">Transmembrane helix</keyword>
<keyword evidence="3 11" id="KW-0812">Transmembrane</keyword>
<evidence type="ECO:0000256" key="11">
    <source>
        <dbReference type="SAM" id="Phobius"/>
    </source>
</evidence>
<keyword evidence="6 11" id="KW-0472">Membrane</keyword>
<reference evidence="15" key="2">
    <citation type="submission" date="2025-05" db="UniProtKB">
        <authorList>
            <consortium name="Ensembl"/>
        </authorList>
    </citation>
    <scope>IDENTIFICATION</scope>
</reference>
<evidence type="ECO:0000256" key="1">
    <source>
        <dbReference type="ARBA" id="ARBA00004251"/>
    </source>
</evidence>
<dbReference type="Ensembl" id="ENSAMXT00005039693.1">
    <property type="protein sequence ID" value="ENSAMXP00005036413.1"/>
    <property type="gene ID" value="ENSAMXG00005017402.1"/>
</dbReference>
<evidence type="ECO:0000256" key="4">
    <source>
        <dbReference type="ARBA" id="ARBA00022729"/>
    </source>
</evidence>
<dbReference type="PROSITE" id="PS50835">
    <property type="entry name" value="IG_LIKE"/>
    <property type="match status" value="1"/>
</dbReference>
<dbReference type="InterPro" id="IPR003599">
    <property type="entry name" value="Ig_sub"/>
</dbReference>
<dbReference type="PANTHER" id="PTHR25466:SF14">
    <property type="entry name" value="BUTYROPHILIN SUBFAMILY 2 MEMBER A2-LIKE-RELATED"/>
    <property type="match status" value="1"/>
</dbReference>
<dbReference type="GO" id="GO:0042130">
    <property type="term" value="P:negative regulation of T cell proliferation"/>
    <property type="evidence" value="ECO:0007669"/>
    <property type="project" value="TreeGrafter"/>
</dbReference>
<evidence type="ECO:0000313" key="16">
    <source>
        <dbReference type="Proteomes" id="UP000694621"/>
    </source>
</evidence>
<organism evidence="15 16">
    <name type="scientific">Astyanax mexicanus</name>
    <name type="common">Blind cave fish</name>
    <name type="synonym">Astyanax fasciatus mexicanus</name>
    <dbReference type="NCBI Taxonomy" id="7994"/>
    <lineage>
        <taxon>Eukaryota</taxon>
        <taxon>Metazoa</taxon>
        <taxon>Chordata</taxon>
        <taxon>Craniata</taxon>
        <taxon>Vertebrata</taxon>
        <taxon>Euteleostomi</taxon>
        <taxon>Actinopterygii</taxon>
        <taxon>Neopterygii</taxon>
        <taxon>Teleostei</taxon>
        <taxon>Ostariophysi</taxon>
        <taxon>Characiformes</taxon>
        <taxon>Characoidei</taxon>
        <taxon>Acestrorhamphidae</taxon>
        <taxon>Acestrorhamphinae</taxon>
        <taxon>Astyanax</taxon>
    </lineage>
</organism>
<evidence type="ECO:0000256" key="7">
    <source>
        <dbReference type="ARBA" id="ARBA00023157"/>
    </source>
</evidence>
<evidence type="ECO:0000256" key="12">
    <source>
        <dbReference type="SAM" id="SignalP"/>
    </source>
</evidence>
<keyword evidence="9" id="KW-0325">Glycoprotein</keyword>
<reference evidence="14 17" key="1">
    <citation type="submission" date="2021-07" db="EMBL/GenBank/DDBJ databases">
        <authorList>
            <person name="Imarazene B."/>
            <person name="Zahm M."/>
            <person name="Klopp C."/>
            <person name="Cabau C."/>
            <person name="Beille S."/>
            <person name="Jouanno E."/>
            <person name="Castinel A."/>
            <person name="Lluch J."/>
            <person name="Gil L."/>
            <person name="Kuchtly C."/>
            <person name="Lopez Roques C."/>
            <person name="Donnadieu C."/>
            <person name="Parrinello H."/>
            <person name="Journot L."/>
            <person name="Du K."/>
            <person name="Schartl M."/>
            <person name="Retaux S."/>
            <person name="Guiguen Y."/>
        </authorList>
    </citation>
    <scope>NUCLEOTIDE SEQUENCE [LARGE SCALE GENOMIC DNA]</scope>
    <source>
        <strain evidence="14">Pach_M1</strain>
        <tissue evidence="14">Testis</tissue>
    </source>
</reference>
<dbReference type="GO" id="GO:0006955">
    <property type="term" value="P:immune response"/>
    <property type="evidence" value="ECO:0007669"/>
    <property type="project" value="TreeGrafter"/>
</dbReference>
<sequence length="215" mass="24408">MQVGFYLLLLLHFGEGCILQDQGKTIMVTADISSSVLLSCYCSDLQTTPDAFIWRKHKTNWEDIDFESDQYRNRVQLFDNLSPANLSLLISHLTEEDTGDYECNAKGRQNIYFRLTIKGSGSIERPLLGNPIVILFAAVGVLALVMVLGGIICCRYRARRRGQMKTCERKERRNQESKDDVTYSTIVHIKSLTPTSPVMNTGYEYSSEYACIKLN</sequence>
<dbReference type="Gene3D" id="2.60.40.10">
    <property type="entry name" value="Immunoglobulins"/>
    <property type="match status" value="1"/>
</dbReference>
<accession>A0A8B9KEW5</accession>
<dbReference type="PANTHER" id="PTHR25466">
    <property type="entry name" value="T-LYMPHOCYTE ACTIVATION ANTIGEN"/>
    <property type="match status" value="1"/>
</dbReference>
<evidence type="ECO:0000256" key="2">
    <source>
        <dbReference type="ARBA" id="ARBA00022475"/>
    </source>
</evidence>
<feature type="transmembrane region" description="Helical" evidence="11">
    <location>
        <begin position="132"/>
        <end position="154"/>
    </location>
</feature>
<keyword evidence="4 12" id="KW-0732">Signal</keyword>
<evidence type="ECO:0000313" key="14">
    <source>
        <dbReference type="EMBL" id="KAG9282396.1"/>
    </source>
</evidence>
<evidence type="ECO:0000259" key="13">
    <source>
        <dbReference type="PROSITE" id="PS50835"/>
    </source>
</evidence>
<feature type="signal peptide" evidence="12">
    <location>
        <begin position="1"/>
        <end position="16"/>
    </location>
</feature>
<feature type="chain" id="PRO_5044669390" description="Ig-like domain-containing protein" evidence="12">
    <location>
        <begin position="17"/>
        <end position="215"/>
    </location>
</feature>
<dbReference type="EMBL" id="JAICCE010000001">
    <property type="protein sequence ID" value="KAG9282396.1"/>
    <property type="molecule type" value="Genomic_DNA"/>
</dbReference>
<keyword evidence="8" id="KW-0675">Receptor</keyword>
<feature type="domain" description="Ig-like" evidence="13">
    <location>
        <begin position="33"/>
        <end position="116"/>
    </location>
</feature>
<dbReference type="GO" id="GO:0071222">
    <property type="term" value="P:cellular response to lipopolysaccharide"/>
    <property type="evidence" value="ECO:0007669"/>
    <property type="project" value="TreeGrafter"/>
</dbReference>
<dbReference type="GO" id="GO:0042102">
    <property type="term" value="P:positive regulation of T cell proliferation"/>
    <property type="evidence" value="ECO:0007669"/>
    <property type="project" value="TreeGrafter"/>
</dbReference>
<dbReference type="InterPro" id="IPR007110">
    <property type="entry name" value="Ig-like_dom"/>
</dbReference>
<keyword evidence="7" id="KW-1015">Disulfide bond</keyword>
<evidence type="ECO:0000313" key="17">
    <source>
        <dbReference type="Proteomes" id="UP000752171"/>
    </source>
</evidence>
<evidence type="ECO:0000256" key="8">
    <source>
        <dbReference type="ARBA" id="ARBA00023170"/>
    </source>
</evidence>
<gene>
    <name evidence="15" type="primary">LOC111196673</name>
    <name evidence="14" type="ORF">AMEX_G1052</name>
</gene>
<protein>
    <recommendedName>
        <fullName evidence="13">Ig-like domain-containing protein</fullName>
    </recommendedName>
</protein>
<dbReference type="AlphaFoldDB" id="A0A8B9KEW5"/>
<evidence type="ECO:0000256" key="3">
    <source>
        <dbReference type="ARBA" id="ARBA00022692"/>
    </source>
</evidence>
<keyword evidence="10" id="KW-0393">Immunoglobulin domain</keyword>